<keyword evidence="5 12" id="KW-0812">Transmembrane</keyword>
<evidence type="ECO:0000256" key="2">
    <source>
        <dbReference type="ARBA" id="ARBA00004141"/>
    </source>
</evidence>
<dbReference type="RefSeq" id="WP_079438883.1">
    <property type="nucleotide sequence ID" value="NZ_MZGT01000014.1"/>
</dbReference>
<evidence type="ECO:0000256" key="8">
    <source>
        <dbReference type="ARBA" id="ARBA00022833"/>
    </source>
</evidence>
<comment type="cofactor">
    <cofactor evidence="1">
        <name>Zn(2+)</name>
        <dbReference type="ChEBI" id="CHEBI:29105"/>
    </cofactor>
</comment>
<evidence type="ECO:0000256" key="10">
    <source>
        <dbReference type="ARBA" id="ARBA00023049"/>
    </source>
</evidence>
<proteinExistence type="inferred from homology"/>
<evidence type="ECO:0000256" key="4">
    <source>
        <dbReference type="ARBA" id="ARBA00022670"/>
    </source>
</evidence>
<feature type="transmembrane region" description="Helical" evidence="12">
    <location>
        <begin position="166"/>
        <end position="188"/>
    </location>
</feature>
<feature type="transmembrane region" description="Helical" evidence="12">
    <location>
        <begin position="110"/>
        <end position="129"/>
    </location>
</feature>
<dbReference type="EMBL" id="MZGT01000014">
    <property type="protein sequence ID" value="OPJ64051.1"/>
    <property type="molecule type" value="Genomic_DNA"/>
</dbReference>
<dbReference type="CDD" id="cd06160">
    <property type="entry name" value="S2P-M50_like_2"/>
    <property type="match status" value="1"/>
</dbReference>
<evidence type="ECO:0000256" key="11">
    <source>
        <dbReference type="ARBA" id="ARBA00023136"/>
    </source>
</evidence>
<accession>A0A1V4IVI6</accession>
<feature type="transmembrane region" description="Helical" evidence="12">
    <location>
        <begin position="83"/>
        <end position="104"/>
    </location>
</feature>
<dbReference type="GO" id="GO:0046872">
    <property type="term" value="F:metal ion binding"/>
    <property type="evidence" value="ECO:0007669"/>
    <property type="project" value="UniProtKB-KW"/>
</dbReference>
<feature type="transmembrane region" description="Helical" evidence="12">
    <location>
        <begin position="232"/>
        <end position="256"/>
    </location>
</feature>
<evidence type="ECO:0000256" key="7">
    <source>
        <dbReference type="ARBA" id="ARBA00022801"/>
    </source>
</evidence>
<dbReference type="GO" id="GO:0006508">
    <property type="term" value="P:proteolysis"/>
    <property type="evidence" value="ECO:0007669"/>
    <property type="project" value="UniProtKB-KW"/>
</dbReference>
<dbReference type="GO" id="GO:0016020">
    <property type="term" value="C:membrane"/>
    <property type="evidence" value="ECO:0007669"/>
    <property type="project" value="UniProtKB-SubCell"/>
</dbReference>
<evidence type="ECO:0000256" key="1">
    <source>
        <dbReference type="ARBA" id="ARBA00001947"/>
    </source>
</evidence>
<dbReference type="PANTHER" id="PTHR39188">
    <property type="entry name" value="MEMBRANE-ASSOCIATED ZINC METALLOPROTEASE M50B"/>
    <property type="match status" value="1"/>
</dbReference>
<dbReference type="PANTHER" id="PTHR39188:SF3">
    <property type="entry name" value="STAGE IV SPORULATION PROTEIN FB"/>
    <property type="match status" value="1"/>
</dbReference>
<evidence type="ECO:0000256" key="6">
    <source>
        <dbReference type="ARBA" id="ARBA00022723"/>
    </source>
</evidence>
<comment type="subcellular location">
    <subcellularLocation>
        <location evidence="2">Membrane</location>
        <topology evidence="2">Multi-pass membrane protein</topology>
    </subcellularLocation>
</comment>
<keyword evidence="15" id="KW-1185">Reference proteome</keyword>
<evidence type="ECO:0000313" key="14">
    <source>
        <dbReference type="EMBL" id="OPJ64051.1"/>
    </source>
</evidence>
<keyword evidence="7" id="KW-0378">Hydrolase</keyword>
<organism evidence="14 15">
    <name type="scientific">Clostridium chromiireducens</name>
    <dbReference type="NCBI Taxonomy" id="225345"/>
    <lineage>
        <taxon>Bacteria</taxon>
        <taxon>Bacillati</taxon>
        <taxon>Bacillota</taxon>
        <taxon>Clostridia</taxon>
        <taxon>Eubacteriales</taxon>
        <taxon>Clostridiaceae</taxon>
        <taxon>Clostridium</taxon>
    </lineage>
</organism>
<keyword evidence="6" id="KW-0479">Metal-binding</keyword>
<evidence type="ECO:0000256" key="12">
    <source>
        <dbReference type="SAM" id="Phobius"/>
    </source>
</evidence>
<keyword evidence="8" id="KW-0862">Zinc</keyword>
<evidence type="ECO:0000256" key="9">
    <source>
        <dbReference type="ARBA" id="ARBA00022989"/>
    </source>
</evidence>
<evidence type="ECO:0000256" key="3">
    <source>
        <dbReference type="ARBA" id="ARBA00007931"/>
    </source>
</evidence>
<name>A0A1V4IVI6_9CLOT</name>
<evidence type="ECO:0000256" key="5">
    <source>
        <dbReference type="ARBA" id="ARBA00022692"/>
    </source>
</evidence>
<evidence type="ECO:0000259" key="13">
    <source>
        <dbReference type="Pfam" id="PF02163"/>
    </source>
</evidence>
<reference evidence="14 15" key="1">
    <citation type="submission" date="2017-03" db="EMBL/GenBank/DDBJ databases">
        <title>Genome sequence of Clostridium chromiireducens DSM 23318.</title>
        <authorList>
            <person name="Poehlein A."/>
            <person name="Daniel R."/>
        </authorList>
    </citation>
    <scope>NUCLEOTIDE SEQUENCE [LARGE SCALE GENOMIC DNA]</scope>
    <source>
        <strain evidence="14 15">DSM 23318</strain>
    </source>
</reference>
<feature type="transmembrane region" description="Helical" evidence="12">
    <location>
        <begin position="53"/>
        <end position="76"/>
    </location>
</feature>
<feature type="transmembrane region" description="Helical" evidence="12">
    <location>
        <begin position="136"/>
        <end position="154"/>
    </location>
</feature>
<comment type="caution">
    <text evidence="14">The sequence shown here is derived from an EMBL/GenBank/DDBJ whole genome shotgun (WGS) entry which is preliminary data.</text>
</comment>
<comment type="similarity">
    <text evidence="3">Belongs to the peptidase M50B family.</text>
</comment>
<dbReference type="OrthoDB" id="9781963at2"/>
<dbReference type="GO" id="GO:0008237">
    <property type="term" value="F:metallopeptidase activity"/>
    <property type="evidence" value="ECO:0007669"/>
    <property type="project" value="UniProtKB-KW"/>
</dbReference>
<feature type="transmembrane region" description="Helical" evidence="12">
    <location>
        <begin position="277"/>
        <end position="298"/>
    </location>
</feature>
<keyword evidence="4" id="KW-0645">Protease</keyword>
<feature type="domain" description="Peptidase M50" evidence="13">
    <location>
        <begin position="112"/>
        <end position="187"/>
    </location>
</feature>
<feature type="domain" description="Peptidase M50" evidence="13">
    <location>
        <begin position="192"/>
        <end position="224"/>
    </location>
</feature>
<keyword evidence="9 12" id="KW-1133">Transmembrane helix</keyword>
<dbReference type="InterPro" id="IPR008915">
    <property type="entry name" value="Peptidase_M50"/>
</dbReference>
<protein>
    <submittedName>
        <fullName evidence="14">Peptidase family M50</fullName>
    </submittedName>
</protein>
<evidence type="ECO:0000313" key="15">
    <source>
        <dbReference type="Proteomes" id="UP000191056"/>
    </source>
</evidence>
<keyword evidence="10" id="KW-0482">Metalloprotease</keyword>
<dbReference type="Proteomes" id="UP000191056">
    <property type="component" value="Unassembled WGS sequence"/>
</dbReference>
<gene>
    <name evidence="14" type="ORF">CLCHR_12980</name>
</gene>
<keyword evidence="11 12" id="KW-0472">Membrane</keyword>
<dbReference type="STRING" id="225345.CLCHR_12980"/>
<dbReference type="Pfam" id="PF02163">
    <property type="entry name" value="Peptidase_M50"/>
    <property type="match status" value="2"/>
</dbReference>
<sequence length="308" mass="34497">MDNFESEMKDINSNVNKEINNGLYEEKEITNLNVLDTKEKDNLITKLKNKKGFWGVLGAVLLILIKFKSAIIFILVKFKFIFIFLKLGKFISTIASMLLMIVIYAKTYGWTFASGFVLLLFIHEMGHYLTAKAIKLDVGVPIFIPFVGALISLKEEPKNAVTEAKVAIGGPLVGSLGSLICLLLYYILKEDVLMALAYTGFMLNLFNLIPVHPLDGGRIVSAISPKLWLMGIPIGIIALFKAFNPIILMLLVLGIVKVIEQYRNPDKLYYEVKATMRWMFALGYFGLILLLGLGITYIHGIHSSILIQ</sequence>
<dbReference type="AlphaFoldDB" id="A0A1V4IVI6"/>